<evidence type="ECO:0000256" key="5">
    <source>
        <dbReference type="ARBA" id="ARBA00023002"/>
    </source>
</evidence>
<evidence type="ECO:0000313" key="7">
    <source>
        <dbReference type="EMBL" id="HHI64964.1"/>
    </source>
</evidence>
<sequence>MENKLFSKIKIRGLEFRNRIFMPPMCQYSANDGILNEWHITHYLTRSIGGVGGIIVEATAVEPRGRITPYDLGIYNDLQEIEFAKLVKLVKSYGAKVGIQLAHAGRKASNDVPWRNEQTLDESHGGWGVIAPSPIPFDKDSLIPKEMTQRDILDVLNAFENAAKRAVRAGFDFIEIHMAHGYLLHEFLSPLTNKRNDDFGGKFENRIKFPLKVAEEVRGVMPNDMPLFVRISVTDWIEKGWDVNQSIEFVKELKGVGVDLIDVSSAGISPEAVIPIDFGFQTKFSQIIRENSNILTGAVGMIVDPYQAEHILCTEQSDIVLLGRELLRNPYWPLHAAKVLKQDIQWPLQYLRAKLS</sequence>
<keyword evidence="5" id="KW-0560">Oxidoreductase</keyword>
<dbReference type="PANTHER" id="PTHR43303">
    <property type="entry name" value="NADPH DEHYDROGENASE C23G7.10C-RELATED"/>
    <property type="match status" value="1"/>
</dbReference>
<organism evidence="7">
    <name type="scientific">Thermodesulfobium narugense</name>
    <dbReference type="NCBI Taxonomy" id="184064"/>
    <lineage>
        <taxon>Bacteria</taxon>
        <taxon>Pseudomonadati</taxon>
        <taxon>Thermodesulfobiota</taxon>
        <taxon>Thermodesulfobiia</taxon>
        <taxon>Thermodesulfobiales</taxon>
        <taxon>Thermodesulfobiaceae</taxon>
        <taxon>Thermodesulfobium</taxon>
    </lineage>
</organism>
<dbReference type="EMBL" id="DRUY01000010">
    <property type="protein sequence ID" value="HHI64964.1"/>
    <property type="molecule type" value="Genomic_DNA"/>
</dbReference>
<accession>A0A7C5KAF6</accession>
<dbReference type="CDD" id="cd02932">
    <property type="entry name" value="OYE_YqiM_FMN"/>
    <property type="match status" value="1"/>
</dbReference>
<dbReference type="GO" id="GO:0010181">
    <property type="term" value="F:FMN binding"/>
    <property type="evidence" value="ECO:0007669"/>
    <property type="project" value="InterPro"/>
</dbReference>
<dbReference type="GO" id="GO:0003959">
    <property type="term" value="F:NADPH dehydrogenase activity"/>
    <property type="evidence" value="ECO:0007669"/>
    <property type="project" value="InterPro"/>
</dbReference>
<comment type="caution">
    <text evidence="7">The sequence shown here is derived from an EMBL/GenBank/DDBJ whole genome shotgun (WGS) entry which is preliminary data.</text>
</comment>
<dbReference type="InterPro" id="IPR001155">
    <property type="entry name" value="OxRdtase_FMN_N"/>
</dbReference>
<evidence type="ECO:0000256" key="3">
    <source>
        <dbReference type="ARBA" id="ARBA00022643"/>
    </source>
</evidence>
<dbReference type="Pfam" id="PF00724">
    <property type="entry name" value="Oxidored_FMN"/>
    <property type="match status" value="1"/>
</dbReference>
<keyword evidence="4" id="KW-0521">NADP</keyword>
<evidence type="ECO:0000259" key="6">
    <source>
        <dbReference type="Pfam" id="PF00724"/>
    </source>
</evidence>
<dbReference type="PANTHER" id="PTHR43303:SF4">
    <property type="entry name" value="NADPH DEHYDROGENASE C23G7.10C-RELATED"/>
    <property type="match status" value="1"/>
</dbReference>
<name>A0A7C5KAF6_9BACT</name>
<dbReference type="InterPro" id="IPR044152">
    <property type="entry name" value="YqjM-like"/>
</dbReference>
<evidence type="ECO:0000256" key="4">
    <source>
        <dbReference type="ARBA" id="ARBA00022857"/>
    </source>
</evidence>
<evidence type="ECO:0000256" key="2">
    <source>
        <dbReference type="ARBA" id="ARBA00022630"/>
    </source>
</evidence>
<feature type="domain" description="NADH:flavin oxidoreductase/NADH oxidase N-terminal" evidence="6">
    <location>
        <begin position="4"/>
        <end position="341"/>
    </location>
</feature>
<dbReference type="InterPro" id="IPR013785">
    <property type="entry name" value="Aldolase_TIM"/>
</dbReference>
<dbReference type="Gene3D" id="3.20.20.70">
    <property type="entry name" value="Aldolase class I"/>
    <property type="match status" value="1"/>
</dbReference>
<gene>
    <name evidence="7" type="ORF">ENL70_00260</name>
</gene>
<protein>
    <submittedName>
        <fullName evidence="7">NADH:flavin oxidoreductase/NADH oxidase</fullName>
    </submittedName>
</protein>
<proteinExistence type="predicted"/>
<evidence type="ECO:0000256" key="1">
    <source>
        <dbReference type="ARBA" id="ARBA00001917"/>
    </source>
</evidence>
<keyword evidence="3" id="KW-0288">FMN</keyword>
<dbReference type="AlphaFoldDB" id="A0A7C5KAF6"/>
<dbReference type="GO" id="GO:0050661">
    <property type="term" value="F:NADP binding"/>
    <property type="evidence" value="ECO:0007669"/>
    <property type="project" value="InterPro"/>
</dbReference>
<dbReference type="SUPFAM" id="SSF51395">
    <property type="entry name" value="FMN-linked oxidoreductases"/>
    <property type="match status" value="1"/>
</dbReference>
<comment type="cofactor">
    <cofactor evidence="1">
        <name>FMN</name>
        <dbReference type="ChEBI" id="CHEBI:58210"/>
    </cofactor>
</comment>
<keyword evidence="2" id="KW-0285">Flavoprotein</keyword>
<reference evidence="7" key="1">
    <citation type="journal article" date="2020" name="mSystems">
        <title>Genome- and Community-Level Interaction Insights into Carbon Utilization and Element Cycling Functions of Hydrothermarchaeota in Hydrothermal Sediment.</title>
        <authorList>
            <person name="Zhou Z."/>
            <person name="Liu Y."/>
            <person name="Xu W."/>
            <person name="Pan J."/>
            <person name="Luo Z.H."/>
            <person name="Li M."/>
        </authorList>
    </citation>
    <scope>NUCLEOTIDE SEQUENCE [LARGE SCALE GENOMIC DNA]</scope>
    <source>
        <strain evidence="7">SpSt-1019</strain>
    </source>
</reference>